<feature type="domain" description="DDH" evidence="1">
    <location>
        <begin position="18"/>
        <end position="160"/>
    </location>
</feature>
<gene>
    <name evidence="3" type="ORF">KIJ12_08930</name>
</gene>
<evidence type="ECO:0000259" key="1">
    <source>
        <dbReference type="Pfam" id="PF01368"/>
    </source>
</evidence>
<comment type="caution">
    <text evidence="3">The sequence shown here is derived from an EMBL/GenBank/DDBJ whole genome shotgun (WGS) entry which is preliminary data.</text>
</comment>
<dbReference type="PANTHER" id="PTHR47618">
    <property type="entry name" value="BIFUNCTIONAL OLIGORIBONUCLEASE AND PAP PHOSPHATASE NRNA"/>
    <property type="match status" value="1"/>
</dbReference>
<dbReference type="GO" id="GO:0003676">
    <property type="term" value="F:nucleic acid binding"/>
    <property type="evidence" value="ECO:0007669"/>
    <property type="project" value="InterPro"/>
</dbReference>
<protein>
    <submittedName>
        <fullName evidence="3">Bifunctional oligoribonuclease/PAP phosphatase NrnA</fullName>
    </submittedName>
</protein>
<dbReference type="SUPFAM" id="SSF64182">
    <property type="entry name" value="DHH phosphoesterases"/>
    <property type="match status" value="1"/>
</dbReference>
<sequence length="338" mass="38508">MATIEEQILQQIKRYDTIIIHRHQRPDPDAFGSQLGLKAVLQASFPEKHIYAVGKEVPGLSWMNEDDTFMDDIPDKTYKNALIIMVDTANSPRIDDQRWPNGLETIKIDHHPNDEPYGDWQWIKPGHSATSTMIYEFYETLKDQGLIMTDKAARLLYIGIVGDTGRFMYGMDKETFRVVSELFNYKFNYEAVHHNMETITENAAKLSGYVLQNLNILPSGFAFVVLTKALVKQFDLRESGTAFVVPLPSKIDKVKAWAIFEEQDEGNYRVRLRSRTIVINKIANQFEGGGHPMASGAWAQTGQDVERLIKMVDSALIKQYGIEGTAQEITEKIESREI</sequence>
<dbReference type="EMBL" id="JAHBFI010000020">
    <property type="protein sequence ID" value="MBZ5963262.1"/>
    <property type="molecule type" value="Genomic_DNA"/>
</dbReference>
<evidence type="ECO:0000259" key="2">
    <source>
        <dbReference type="Pfam" id="PF02272"/>
    </source>
</evidence>
<dbReference type="RefSeq" id="WP_014947487.1">
    <property type="nucleotide sequence ID" value="NZ_JAHBFI010000020.1"/>
</dbReference>
<dbReference type="InterPro" id="IPR001667">
    <property type="entry name" value="DDH_dom"/>
</dbReference>
<dbReference type="InterPro" id="IPR038763">
    <property type="entry name" value="DHH_sf"/>
</dbReference>
<evidence type="ECO:0000313" key="4">
    <source>
        <dbReference type="Proteomes" id="UP000752647"/>
    </source>
</evidence>
<organism evidence="3 4">
    <name type="scientific">Leuconostoc gasicomitatum</name>
    <dbReference type="NCBI Taxonomy" id="115778"/>
    <lineage>
        <taxon>Bacteria</taxon>
        <taxon>Bacillati</taxon>
        <taxon>Bacillota</taxon>
        <taxon>Bacilli</taxon>
        <taxon>Lactobacillales</taxon>
        <taxon>Lactobacillaceae</taxon>
        <taxon>Leuconostoc</taxon>
        <taxon>Leuconostoc gelidum group</taxon>
    </lineage>
</organism>
<dbReference type="InterPro" id="IPR003156">
    <property type="entry name" value="DHHA1_dom"/>
</dbReference>
<proteinExistence type="predicted"/>
<dbReference type="PANTHER" id="PTHR47618:SF1">
    <property type="entry name" value="BIFUNCTIONAL OLIGORIBONUCLEASE AND PAP PHOSPHATASE NRNA"/>
    <property type="match status" value="1"/>
</dbReference>
<dbReference type="Pfam" id="PF01368">
    <property type="entry name" value="DHH"/>
    <property type="match status" value="1"/>
</dbReference>
<reference evidence="3" key="1">
    <citation type="submission" date="2021-05" db="EMBL/GenBank/DDBJ databases">
        <title>Pangenome of Leuconostoc gelidum warrants species status for Leuconostoc gelidum subsp. gasicomitatum.</title>
        <authorList>
            <person name="Johansson P."/>
            <person name="Sade E."/>
            <person name="Hultman J."/>
            <person name="Auvinen P."/>
            <person name="Bjorkroth J."/>
        </authorList>
    </citation>
    <scope>NUCLEOTIDE SEQUENCE</scope>
    <source>
        <strain evidence="3">A.21.4</strain>
    </source>
</reference>
<name>A0A9Q3SZ53_9LACO</name>
<dbReference type="InterPro" id="IPR051319">
    <property type="entry name" value="Oligoribo/pAp-PDE_c-di-AMP_PDE"/>
</dbReference>
<dbReference type="Proteomes" id="UP000752647">
    <property type="component" value="Unassembled WGS sequence"/>
</dbReference>
<feature type="domain" description="DHHA1" evidence="2">
    <location>
        <begin position="235"/>
        <end position="316"/>
    </location>
</feature>
<dbReference type="GeneID" id="61037319"/>
<accession>A0A9Q3SZ53</accession>
<dbReference type="Pfam" id="PF02272">
    <property type="entry name" value="DHHA1"/>
    <property type="match status" value="1"/>
</dbReference>
<dbReference type="Gene3D" id="3.10.310.30">
    <property type="match status" value="1"/>
</dbReference>
<dbReference type="AlphaFoldDB" id="A0A9Q3SZ53"/>
<dbReference type="Gene3D" id="3.90.1640.10">
    <property type="entry name" value="inorganic pyrophosphatase (n-terminal core)"/>
    <property type="match status" value="1"/>
</dbReference>
<evidence type="ECO:0000313" key="3">
    <source>
        <dbReference type="EMBL" id="MBZ5963262.1"/>
    </source>
</evidence>